<evidence type="ECO:0000256" key="2">
    <source>
        <dbReference type="ARBA" id="ARBA00022475"/>
    </source>
</evidence>
<evidence type="ECO:0000313" key="8">
    <source>
        <dbReference type="EMBL" id="EFH12977.1"/>
    </source>
</evidence>
<name>D5RI89_9PROT</name>
<evidence type="ECO:0000256" key="5">
    <source>
        <dbReference type="ARBA" id="ARBA00023136"/>
    </source>
</evidence>
<evidence type="ECO:0000256" key="1">
    <source>
        <dbReference type="ARBA" id="ARBA00004533"/>
    </source>
</evidence>
<evidence type="ECO:0000313" key="9">
    <source>
        <dbReference type="Proteomes" id="UP000005324"/>
    </source>
</evidence>
<reference evidence="8 9" key="1">
    <citation type="submission" date="2010-04" db="EMBL/GenBank/DDBJ databases">
        <authorList>
            <person name="Qin X."/>
            <person name="Bachman B."/>
            <person name="Battles P."/>
            <person name="Bell A."/>
            <person name="Bess C."/>
            <person name="Bickham C."/>
            <person name="Chaboub L."/>
            <person name="Chen D."/>
            <person name="Coyle M."/>
            <person name="Deiros D.R."/>
            <person name="Dinh H."/>
            <person name="Forbes L."/>
            <person name="Fowler G."/>
            <person name="Francisco L."/>
            <person name="Fu Q."/>
            <person name="Gubbala S."/>
            <person name="Hale W."/>
            <person name="Han Y."/>
            <person name="Hemphill L."/>
            <person name="Highlander S.K."/>
            <person name="Hirani K."/>
            <person name="Hogues M."/>
            <person name="Jackson L."/>
            <person name="Jakkamsetti A."/>
            <person name="Javaid M."/>
            <person name="Jiang H."/>
            <person name="Korchina V."/>
            <person name="Kovar C."/>
            <person name="Lara F."/>
            <person name="Lee S."/>
            <person name="Mata R."/>
            <person name="Mathew T."/>
            <person name="Moen C."/>
            <person name="Morales K."/>
            <person name="Munidasa M."/>
            <person name="Nazareth L."/>
            <person name="Ngo R."/>
            <person name="Nguyen L."/>
            <person name="Okwuonu G."/>
            <person name="Ongeri F."/>
            <person name="Patil S."/>
            <person name="Petrosino J."/>
            <person name="Pham C."/>
            <person name="Pham P."/>
            <person name="Pu L.-L."/>
            <person name="Puazo M."/>
            <person name="Raj R."/>
            <person name="Reid J."/>
            <person name="Rouhana J."/>
            <person name="Saada N."/>
            <person name="Shang Y."/>
            <person name="Simmons D."/>
            <person name="Thornton R."/>
            <person name="Warren J."/>
            <person name="Weissenberger G."/>
            <person name="Zhang J."/>
            <person name="Zhang L."/>
            <person name="Zhou C."/>
            <person name="Zhu D."/>
            <person name="Muzny D."/>
            <person name="Worley K."/>
            <person name="Gibbs R."/>
        </authorList>
    </citation>
    <scope>NUCLEOTIDE SEQUENCE [LARGE SCALE GENOMIC DNA]</scope>
    <source>
        <strain evidence="8 9">ATCC 49957</strain>
    </source>
</reference>
<keyword evidence="3" id="KW-0997">Cell inner membrane</keyword>
<keyword evidence="2" id="KW-1003">Cell membrane</keyword>
<evidence type="ECO:0000256" key="4">
    <source>
        <dbReference type="ARBA" id="ARBA00022679"/>
    </source>
</evidence>
<dbReference type="Pfam" id="PF03279">
    <property type="entry name" value="Lip_A_acyltrans"/>
    <property type="match status" value="1"/>
</dbReference>
<comment type="caution">
    <text evidence="8">The sequence shown here is derived from an EMBL/GenBank/DDBJ whole genome shotgun (WGS) entry which is preliminary data.</text>
</comment>
<keyword evidence="4 8" id="KW-0808">Transferase</keyword>
<dbReference type="GO" id="GO:0005886">
    <property type="term" value="C:plasma membrane"/>
    <property type="evidence" value="ECO:0007669"/>
    <property type="project" value="UniProtKB-SubCell"/>
</dbReference>
<feature type="non-terminal residue" evidence="8">
    <location>
        <position position="1"/>
    </location>
</feature>
<evidence type="ECO:0000256" key="3">
    <source>
        <dbReference type="ARBA" id="ARBA00022519"/>
    </source>
</evidence>
<feature type="region of interest" description="Disordered" evidence="7">
    <location>
        <begin position="58"/>
        <end position="77"/>
    </location>
</feature>
<dbReference type="CDD" id="cd07984">
    <property type="entry name" value="LPLAT_LABLAT-like"/>
    <property type="match status" value="1"/>
</dbReference>
<accession>D5RI89</accession>
<dbReference type="GO" id="GO:0016746">
    <property type="term" value="F:acyltransferase activity"/>
    <property type="evidence" value="ECO:0007669"/>
    <property type="project" value="UniProtKB-KW"/>
</dbReference>
<organism evidence="8 9">
    <name type="scientific">Pseudoroseomonas cervicalis ATCC 49957</name>
    <dbReference type="NCBI Taxonomy" id="525371"/>
    <lineage>
        <taxon>Bacteria</taxon>
        <taxon>Pseudomonadati</taxon>
        <taxon>Pseudomonadota</taxon>
        <taxon>Alphaproteobacteria</taxon>
        <taxon>Acetobacterales</taxon>
        <taxon>Roseomonadaceae</taxon>
        <taxon>Roseomonas</taxon>
    </lineage>
</organism>
<protein>
    <submittedName>
        <fullName evidence="8">Lipid A biosynthesis (KDO)2-(Lauroyl)-lipid IVA acyltransferase</fullName>
    </submittedName>
</protein>
<dbReference type="EMBL" id="ADVL01000137">
    <property type="protein sequence ID" value="EFH12977.1"/>
    <property type="molecule type" value="Genomic_DNA"/>
</dbReference>
<sequence length="268" mass="29517">ALGGRVLRALGPWLPVSRIGRRNLELAFPDSDPAWREAVLRDAWENLGRSMMELPHLPRLPRRQPGEAGPGWELEGTENLPRDTGRVIFVSAHIANWETLPLAAQAMGLEMASLYRAPDNPLVDAVLRGMRRGGADQPLFPKGSRGARLLLKHLSEGKAAGLVVDQKLNEGVELPFLGHPAMTATGAAELALRFGCPILPVRVERLGPCRFRVVIEPPLAPPAGGEGRLADAVALTRAINDRISAWIRARPGEWLWLHRRFPRAAYRR</sequence>
<dbReference type="HOGENOM" id="CLU_1036300_0_0_5"/>
<dbReference type="InterPro" id="IPR004960">
    <property type="entry name" value="LipA_acyltrans"/>
</dbReference>
<dbReference type="Proteomes" id="UP000005324">
    <property type="component" value="Unassembled WGS sequence"/>
</dbReference>
<keyword evidence="9" id="KW-1185">Reference proteome</keyword>
<dbReference type="RefSeq" id="WP_007003858.1">
    <property type="nucleotide sequence ID" value="NZ_GG770778.1"/>
</dbReference>
<evidence type="ECO:0000256" key="7">
    <source>
        <dbReference type="SAM" id="MobiDB-lite"/>
    </source>
</evidence>
<dbReference type="PANTHER" id="PTHR30606">
    <property type="entry name" value="LIPID A BIOSYNTHESIS LAUROYL ACYLTRANSFERASE"/>
    <property type="match status" value="1"/>
</dbReference>
<comment type="subcellular location">
    <subcellularLocation>
        <location evidence="1">Cell inner membrane</location>
    </subcellularLocation>
</comment>
<keyword evidence="6 8" id="KW-0012">Acyltransferase</keyword>
<keyword evidence="5" id="KW-0472">Membrane</keyword>
<dbReference type="OrthoDB" id="9801955at2"/>
<gene>
    <name evidence="8" type="ORF">HMPREF0731_0799</name>
</gene>
<dbReference type="PANTHER" id="PTHR30606:SF9">
    <property type="entry name" value="LIPID A BIOSYNTHESIS LAUROYLTRANSFERASE"/>
    <property type="match status" value="1"/>
</dbReference>
<proteinExistence type="predicted"/>
<dbReference type="AlphaFoldDB" id="D5RI89"/>
<evidence type="ECO:0000256" key="6">
    <source>
        <dbReference type="ARBA" id="ARBA00023315"/>
    </source>
</evidence>
<dbReference type="GO" id="GO:0009247">
    <property type="term" value="P:glycolipid biosynthetic process"/>
    <property type="evidence" value="ECO:0007669"/>
    <property type="project" value="UniProtKB-ARBA"/>
</dbReference>